<keyword evidence="3" id="KW-1185">Reference proteome</keyword>
<name>A0A9D4ZDD6_ADICA</name>
<feature type="domain" description="Protein kinase" evidence="1">
    <location>
        <begin position="497"/>
        <end position="775"/>
    </location>
</feature>
<dbReference type="Gene3D" id="1.10.510.10">
    <property type="entry name" value="Transferase(Phosphotransferase) domain 1"/>
    <property type="match status" value="1"/>
</dbReference>
<evidence type="ECO:0000313" key="3">
    <source>
        <dbReference type="Proteomes" id="UP000886520"/>
    </source>
</evidence>
<evidence type="ECO:0000259" key="1">
    <source>
        <dbReference type="PROSITE" id="PS50011"/>
    </source>
</evidence>
<dbReference type="Pfam" id="PF00069">
    <property type="entry name" value="Pkinase"/>
    <property type="match status" value="1"/>
</dbReference>
<reference evidence="2" key="1">
    <citation type="submission" date="2021-01" db="EMBL/GenBank/DDBJ databases">
        <title>Adiantum capillus-veneris genome.</title>
        <authorList>
            <person name="Fang Y."/>
            <person name="Liao Q."/>
        </authorList>
    </citation>
    <scope>NUCLEOTIDE SEQUENCE</scope>
    <source>
        <strain evidence="2">H3</strain>
        <tissue evidence="2">Leaf</tissue>
    </source>
</reference>
<proteinExistence type="predicted"/>
<dbReference type="CDD" id="cd14066">
    <property type="entry name" value="STKc_IRAK"/>
    <property type="match status" value="1"/>
</dbReference>
<dbReference type="InterPro" id="IPR000719">
    <property type="entry name" value="Prot_kinase_dom"/>
</dbReference>
<dbReference type="OrthoDB" id="654677at2759"/>
<dbReference type="GO" id="GO:0005524">
    <property type="term" value="F:ATP binding"/>
    <property type="evidence" value="ECO:0007669"/>
    <property type="project" value="InterPro"/>
</dbReference>
<dbReference type="PANTHER" id="PTHR47987">
    <property type="entry name" value="OS08G0249100 PROTEIN"/>
    <property type="match status" value="1"/>
</dbReference>
<dbReference type="InterPro" id="IPR046958">
    <property type="entry name" value="RBK1/2/STUNTED"/>
</dbReference>
<dbReference type="Gene3D" id="3.30.200.20">
    <property type="entry name" value="Phosphorylase Kinase, domain 1"/>
    <property type="match status" value="1"/>
</dbReference>
<comment type="caution">
    <text evidence="2">The sequence shown here is derived from an EMBL/GenBank/DDBJ whole genome shotgun (WGS) entry which is preliminary data.</text>
</comment>
<protein>
    <recommendedName>
        <fullName evidence="1">Protein kinase domain-containing protein</fullName>
    </recommendedName>
</protein>
<dbReference type="InterPro" id="IPR008271">
    <property type="entry name" value="Ser/Thr_kinase_AS"/>
</dbReference>
<dbReference type="Proteomes" id="UP000886520">
    <property type="component" value="Chromosome 15"/>
</dbReference>
<gene>
    <name evidence="2" type="ORF">GOP47_0015626</name>
</gene>
<dbReference type="PROSITE" id="PS50011">
    <property type="entry name" value="PROTEIN_KINASE_DOM"/>
    <property type="match status" value="1"/>
</dbReference>
<dbReference type="SUPFAM" id="SSF56112">
    <property type="entry name" value="Protein kinase-like (PK-like)"/>
    <property type="match status" value="1"/>
</dbReference>
<dbReference type="InterPro" id="IPR011009">
    <property type="entry name" value="Kinase-like_dom_sf"/>
</dbReference>
<dbReference type="FunFam" id="1.10.510.10:FF:000095">
    <property type="entry name" value="protein STRUBBELIG-RECEPTOR FAMILY 8"/>
    <property type="match status" value="1"/>
</dbReference>
<organism evidence="2 3">
    <name type="scientific">Adiantum capillus-veneris</name>
    <name type="common">Maidenhair fern</name>
    <dbReference type="NCBI Taxonomy" id="13818"/>
    <lineage>
        <taxon>Eukaryota</taxon>
        <taxon>Viridiplantae</taxon>
        <taxon>Streptophyta</taxon>
        <taxon>Embryophyta</taxon>
        <taxon>Tracheophyta</taxon>
        <taxon>Polypodiopsida</taxon>
        <taxon>Polypodiidae</taxon>
        <taxon>Polypodiales</taxon>
        <taxon>Pteridineae</taxon>
        <taxon>Pteridaceae</taxon>
        <taxon>Vittarioideae</taxon>
        <taxon>Adiantum</taxon>
    </lineage>
</organism>
<accession>A0A9D4ZDD6</accession>
<dbReference type="SMART" id="SM00220">
    <property type="entry name" value="S_TKc"/>
    <property type="match status" value="1"/>
</dbReference>
<dbReference type="PANTHER" id="PTHR47987:SF11">
    <property type="entry name" value="RECEPTOR-LIKE CYTOSOLIC SERINE_THREONINE-PROTEIN KINASE RBK1 ISOFORM X1"/>
    <property type="match status" value="1"/>
</dbReference>
<evidence type="ECO:0000313" key="2">
    <source>
        <dbReference type="EMBL" id="KAI5069325.1"/>
    </source>
</evidence>
<dbReference type="PROSITE" id="PS00108">
    <property type="entry name" value="PROTEIN_KINASE_ST"/>
    <property type="match status" value="1"/>
</dbReference>
<dbReference type="AlphaFoldDB" id="A0A9D4ZDD6"/>
<sequence>MDSQNAFKQKRNVVVVGIKLRPSSRELLTWTLAKFTKPGDEVVVLHIVSKQQFSSLSSTGVDTQPNMPAVAPRPNVTQGEVEGIFDSVAGVYDRFCSVKQLKVVCGGSSVRRRLVKEVKHYKAVKLILGAPGTQKSTENSSLALAKYCSIHLPKTCSVLVIQHGQVVMEKAGELMSGDCIGVQIMRDKTAGHQLSKSRGKYNAQNHDDFQKAECIRCSSSRVWKLSSLIVHPYKYVPPQVQGLRTCVLDLSTMAATSGSRAKCPTPCTNSRGWSHVSDECYLRNCCSAEELNEDRSGQQKLVQKCISSDLEHCQRRLTDMSACNRGWPLVKTDWNSSEPFPSKISLGLESSSHAYKDRHEFSRKTDCKAKNVTGRNRHTTIDIPQGWPLRHQSVTAINSDNAHSRARSMSVVEWVLQLPERSKGVLERSPKAANQEMPIRFATETDQKCMDFSNQVAKRHSGTEADRTLLEKCFQICKDGNCLAFGIADLEKSTDNFSEDNMIGRGGCSRVYRGVLSDARVVAIKCFDMLVASTSDDEFFTELEIVSSLHHPHIVELLGYCVDSQQHRYLIYNFAMEGNLEQKLHQGDKAVLPWSVRYKVALGIGKALEYLHKFAQQLVIHRDVKSSNILLQSDFTPQLTDFGLSRWASTSSTFLTCNDVVGTFGYLAPEYFMFGKVSDKTDVYSFGVVLLELVSGKHPIESVGANSQENLILWAKPLIEDESSHNQVVDRRLGKEYDADQVKNVLIAASLCLQHAPHARPSMSKILKVLRGETVELELRQDSMSIDGYVGPSHGDYDIYNHLTLALCGVDDDLSSQAGSDQKFCHGHSNKLIERYLRGRSSSFD</sequence>
<dbReference type="EMBL" id="JABFUD020000015">
    <property type="protein sequence ID" value="KAI5069325.1"/>
    <property type="molecule type" value="Genomic_DNA"/>
</dbReference>
<dbReference type="GO" id="GO:0004672">
    <property type="term" value="F:protein kinase activity"/>
    <property type="evidence" value="ECO:0007669"/>
    <property type="project" value="InterPro"/>
</dbReference>